<dbReference type="STRING" id="797114.C475_21674"/>
<dbReference type="PANTHER" id="PTHR32092:SF2">
    <property type="entry name" value="ALPHA-GALACTURONIDASE"/>
    <property type="match status" value="1"/>
</dbReference>
<dbReference type="InterPro" id="IPR001088">
    <property type="entry name" value="Glyco_hydro_4"/>
</dbReference>
<keyword evidence="7" id="KW-0464">Manganese</keyword>
<gene>
    <name evidence="11" type="ORF">C475_21674</name>
</gene>
<dbReference type="eggNOG" id="arCOG06070">
    <property type="taxonomic scope" value="Archaea"/>
</dbReference>
<dbReference type="GO" id="GO:0005975">
    <property type="term" value="P:carbohydrate metabolic process"/>
    <property type="evidence" value="ECO:0007669"/>
    <property type="project" value="InterPro"/>
</dbReference>
<dbReference type="InterPro" id="IPR053715">
    <property type="entry name" value="GH4_Enzyme_sf"/>
</dbReference>
<evidence type="ECO:0000256" key="4">
    <source>
        <dbReference type="ARBA" id="ARBA00022723"/>
    </source>
</evidence>
<evidence type="ECO:0000256" key="2">
    <source>
        <dbReference type="ARBA" id="ARBA00001936"/>
    </source>
</evidence>
<dbReference type="Pfam" id="PF02056">
    <property type="entry name" value="Glyco_hydro_4"/>
    <property type="match status" value="1"/>
</dbReference>
<dbReference type="GO" id="GO:0046872">
    <property type="term" value="F:metal ion binding"/>
    <property type="evidence" value="ECO:0007669"/>
    <property type="project" value="UniProtKB-KW"/>
</dbReference>
<evidence type="ECO:0000313" key="11">
    <source>
        <dbReference type="EMBL" id="ELZ19951.1"/>
    </source>
</evidence>
<dbReference type="GO" id="GO:0004553">
    <property type="term" value="F:hydrolase activity, hydrolyzing O-glycosyl compounds"/>
    <property type="evidence" value="ECO:0007669"/>
    <property type="project" value="InterPro"/>
</dbReference>
<dbReference type="PATRIC" id="fig|797114.5.peg.4371"/>
<dbReference type="InterPro" id="IPR036291">
    <property type="entry name" value="NAD(P)-bd_dom_sf"/>
</dbReference>
<keyword evidence="4" id="KW-0479">Metal-binding</keyword>
<dbReference type="Gene3D" id="3.90.1820.10">
    <property type="entry name" value="AglA-like glucosidase"/>
    <property type="match status" value="1"/>
</dbReference>
<keyword evidence="9" id="KW-0326">Glycosidase</keyword>
<evidence type="ECO:0000256" key="5">
    <source>
        <dbReference type="ARBA" id="ARBA00022801"/>
    </source>
</evidence>
<dbReference type="SUPFAM" id="SSF56327">
    <property type="entry name" value="LDH C-terminal domain-like"/>
    <property type="match status" value="1"/>
</dbReference>
<accession>M0C9J4</accession>
<evidence type="ECO:0000256" key="8">
    <source>
        <dbReference type="ARBA" id="ARBA00023277"/>
    </source>
</evidence>
<keyword evidence="6" id="KW-0520">NAD</keyword>
<reference evidence="11 12" key="1">
    <citation type="journal article" date="2014" name="PLoS Genet.">
        <title>Phylogenetically driven sequencing of extremely halophilic archaea reveals strategies for static and dynamic osmo-response.</title>
        <authorList>
            <person name="Becker E.A."/>
            <person name="Seitzer P.M."/>
            <person name="Tritt A."/>
            <person name="Larsen D."/>
            <person name="Krusor M."/>
            <person name="Yao A.I."/>
            <person name="Wu D."/>
            <person name="Madern D."/>
            <person name="Eisen J.A."/>
            <person name="Darling A.E."/>
            <person name="Facciotti M.T."/>
        </authorList>
    </citation>
    <scope>NUCLEOTIDE SEQUENCE [LARGE SCALE GENOMIC DNA]</scope>
    <source>
        <strain evidence="11 12">2-9-1</strain>
    </source>
</reference>
<comment type="cofactor">
    <cofactor evidence="2">
        <name>Mn(2+)</name>
        <dbReference type="ChEBI" id="CHEBI:29035"/>
    </cofactor>
</comment>
<evidence type="ECO:0000256" key="7">
    <source>
        <dbReference type="ARBA" id="ARBA00023211"/>
    </source>
</evidence>
<dbReference type="RefSeq" id="WP_006885998.1">
    <property type="nucleotide sequence ID" value="NZ_AOIU01000048.1"/>
</dbReference>
<proteinExistence type="inferred from homology"/>
<evidence type="ECO:0000313" key="12">
    <source>
        <dbReference type="Proteomes" id="UP000011626"/>
    </source>
</evidence>
<organism evidence="11 12">
    <name type="scientific">Halosimplex carlsbadense 2-9-1</name>
    <dbReference type="NCBI Taxonomy" id="797114"/>
    <lineage>
        <taxon>Archaea</taxon>
        <taxon>Methanobacteriati</taxon>
        <taxon>Methanobacteriota</taxon>
        <taxon>Stenosarchaea group</taxon>
        <taxon>Halobacteria</taxon>
        <taxon>Halobacteriales</taxon>
        <taxon>Haloarculaceae</taxon>
        <taxon>Halosimplex</taxon>
    </lineage>
</organism>
<dbReference type="AlphaFoldDB" id="M0C9J4"/>
<dbReference type="EMBL" id="AOIU01000048">
    <property type="protein sequence ID" value="ELZ19951.1"/>
    <property type="molecule type" value="Genomic_DNA"/>
</dbReference>
<keyword evidence="8" id="KW-0119">Carbohydrate metabolism</keyword>
<comment type="similarity">
    <text evidence="3">Belongs to the glycosyl hydrolase 4 family.</text>
</comment>
<sequence length="475" mass="52259">MHGLNGSQHRREESVVIGFVGGGSRDWAEKLMNLLALTEEFGGTVRLYDLDYESARTNAELGRKIQRQEAAVGDWSYEAVETLEAALDGADFVVCSTQDPPSETFAHDLDVPQEYGLHQTVGDTVGPGGTFRALRSIPQYREIAAAVREHCPDAWVFNFTNPMTVCTRTLYEEYPDINAVGICHEVYHVQEWLADLAAEHLDIDEPAYEEVDVTVKGVNHFTWIDEATLGGRDLFEAVDAELATRDPPSYEPGDPAIADMSVYGTNHEVTLDLYRRYGILPAAGDRHLVEFVPWYLDPVEAPADIHRWGIKLTPSSHRVESWPEAMAEREAILSGEEPVDISHPGEEMVDLMTALLGHGAVKTNVNVPNQGQCPDLPEGAVVETNALLTEDSLTPLTAGTLPAPVRSLVETHVTNQETLVEAGFAGDLDLAFRAFRNEPLVTLDPADIEALFADLVEAERDYLDAYDIAGADVLH</sequence>
<dbReference type="Proteomes" id="UP000011626">
    <property type="component" value="Unassembled WGS sequence"/>
</dbReference>
<dbReference type="Pfam" id="PF11975">
    <property type="entry name" value="Glyco_hydro_4C"/>
    <property type="match status" value="1"/>
</dbReference>
<evidence type="ECO:0000256" key="9">
    <source>
        <dbReference type="ARBA" id="ARBA00023295"/>
    </source>
</evidence>
<dbReference type="OrthoDB" id="92947at2157"/>
<keyword evidence="5 11" id="KW-0378">Hydrolase</keyword>
<feature type="domain" description="Glycosyl hydrolase family 4 C-terminal" evidence="10">
    <location>
        <begin position="215"/>
        <end position="441"/>
    </location>
</feature>
<dbReference type="InterPro" id="IPR022616">
    <property type="entry name" value="Glyco_hydro_4_C"/>
</dbReference>
<evidence type="ECO:0000256" key="3">
    <source>
        <dbReference type="ARBA" id="ARBA00010141"/>
    </source>
</evidence>
<evidence type="ECO:0000256" key="1">
    <source>
        <dbReference type="ARBA" id="ARBA00001911"/>
    </source>
</evidence>
<protein>
    <submittedName>
        <fullName evidence="11">Glycoside hydrolase family 4</fullName>
    </submittedName>
</protein>
<dbReference type="PRINTS" id="PR00732">
    <property type="entry name" value="GLHYDRLASE4"/>
</dbReference>
<dbReference type="GO" id="GO:0016616">
    <property type="term" value="F:oxidoreductase activity, acting on the CH-OH group of donors, NAD or NADP as acceptor"/>
    <property type="evidence" value="ECO:0007669"/>
    <property type="project" value="InterPro"/>
</dbReference>
<dbReference type="PANTHER" id="PTHR32092">
    <property type="entry name" value="6-PHOSPHO-BETA-GLUCOSIDASE-RELATED"/>
    <property type="match status" value="1"/>
</dbReference>
<evidence type="ECO:0000256" key="6">
    <source>
        <dbReference type="ARBA" id="ARBA00023027"/>
    </source>
</evidence>
<keyword evidence="12" id="KW-1185">Reference proteome</keyword>
<comment type="caution">
    <text evidence="11">The sequence shown here is derived from an EMBL/GenBank/DDBJ whole genome shotgun (WGS) entry which is preliminary data.</text>
</comment>
<name>M0C9J4_9EURY</name>
<dbReference type="SUPFAM" id="SSF51735">
    <property type="entry name" value="NAD(P)-binding Rossmann-fold domains"/>
    <property type="match status" value="1"/>
</dbReference>
<comment type="cofactor">
    <cofactor evidence="1">
        <name>NAD(+)</name>
        <dbReference type="ChEBI" id="CHEBI:57540"/>
    </cofactor>
</comment>
<evidence type="ECO:0000259" key="10">
    <source>
        <dbReference type="Pfam" id="PF11975"/>
    </source>
</evidence>
<dbReference type="InterPro" id="IPR015955">
    <property type="entry name" value="Lactate_DH/Glyco_Ohase_4_C"/>
</dbReference>